<accession>A0AAD9DJV5</accession>
<feature type="region of interest" description="Disordered" evidence="1">
    <location>
        <begin position="1"/>
        <end position="68"/>
    </location>
</feature>
<keyword evidence="2" id="KW-0472">Membrane</keyword>
<feature type="transmembrane region" description="Helical" evidence="2">
    <location>
        <begin position="419"/>
        <end position="440"/>
    </location>
</feature>
<feature type="compositionally biased region" description="Low complexity" evidence="1">
    <location>
        <begin position="30"/>
        <end position="42"/>
    </location>
</feature>
<keyword evidence="4" id="KW-1185">Reference proteome</keyword>
<evidence type="ECO:0000256" key="1">
    <source>
        <dbReference type="SAM" id="MobiDB-lite"/>
    </source>
</evidence>
<gene>
    <name evidence="3" type="ORF">QTG54_000798</name>
</gene>
<keyword evidence="2" id="KW-1133">Transmembrane helix</keyword>
<keyword evidence="2" id="KW-0812">Transmembrane</keyword>
<feature type="compositionally biased region" description="Low complexity" evidence="1">
    <location>
        <begin position="49"/>
        <end position="61"/>
    </location>
</feature>
<protein>
    <submittedName>
        <fullName evidence="3">Uncharacterized protein</fullName>
    </submittedName>
</protein>
<dbReference type="AlphaFoldDB" id="A0AAD9DJV5"/>
<name>A0AAD9DJV5_9STRA</name>
<evidence type="ECO:0000256" key="2">
    <source>
        <dbReference type="SAM" id="Phobius"/>
    </source>
</evidence>
<proteinExistence type="predicted"/>
<dbReference type="Proteomes" id="UP001224775">
    <property type="component" value="Unassembled WGS sequence"/>
</dbReference>
<comment type="caution">
    <text evidence="3">The sequence shown here is derived from an EMBL/GenBank/DDBJ whole genome shotgun (WGS) entry which is preliminary data.</text>
</comment>
<sequence length="481" mass="52548">MKRLFGFRAAASSPGKVNGSARHPADDDGNASSAVDDGGSSASDDDSENGSYDASQSSDSGCSDDESSLASLESMTSVGSIQYLFQKVGRSFNAVRSRSINAVKLSSPSRTKSNTENMIIRNNSSSVRAVPEEAAVNHGVNDECTDSDFEHGLVEGDHVIRWKMLGYLYPIQIHGIVLSAGPDIVTLVDFGLTSVKCYDKVGKFDEEAEIKVNKYNKTRRRMNVITLAEEKEIKKWTKVRYGDEVEIKVYNKLRDGRNVDGGGVASSDPSGLEMEKTDVNEIQSSSSRCRELTNKKTPEKNMLKLPSSDPSKLVLARLRFLLEHGEEEQSEQKKNISTLLPPHHLLYANSECIAVWVKTGHWSTLQGSIFLHSSTVGNAKQTATLAMYLSAQTATVPASGLWGWLGGTTTVSLFTAQPWVVPALIGGGMVYIGLPTMLLWKAKGRWSETEKKLNDGFWSSADNETIVALVQNWKCFSEASI</sequence>
<evidence type="ECO:0000313" key="4">
    <source>
        <dbReference type="Proteomes" id="UP001224775"/>
    </source>
</evidence>
<reference evidence="3" key="1">
    <citation type="submission" date="2023-06" db="EMBL/GenBank/DDBJ databases">
        <title>Survivors Of The Sea: Transcriptome response of Skeletonema marinoi to long-term dormancy.</title>
        <authorList>
            <person name="Pinder M.I.M."/>
            <person name="Kourtchenko O."/>
            <person name="Robertson E.K."/>
            <person name="Larsson T."/>
            <person name="Maumus F."/>
            <person name="Osuna-Cruz C.M."/>
            <person name="Vancaester E."/>
            <person name="Stenow R."/>
            <person name="Vandepoele K."/>
            <person name="Ploug H."/>
            <person name="Bruchert V."/>
            <person name="Godhe A."/>
            <person name="Topel M."/>
        </authorList>
    </citation>
    <scope>NUCLEOTIDE SEQUENCE</scope>
    <source>
        <strain evidence="3">R05AC</strain>
    </source>
</reference>
<evidence type="ECO:0000313" key="3">
    <source>
        <dbReference type="EMBL" id="KAK1748859.1"/>
    </source>
</evidence>
<dbReference type="EMBL" id="JATAAI010000001">
    <property type="protein sequence ID" value="KAK1748859.1"/>
    <property type="molecule type" value="Genomic_DNA"/>
</dbReference>
<organism evidence="3 4">
    <name type="scientific">Skeletonema marinoi</name>
    <dbReference type="NCBI Taxonomy" id="267567"/>
    <lineage>
        <taxon>Eukaryota</taxon>
        <taxon>Sar</taxon>
        <taxon>Stramenopiles</taxon>
        <taxon>Ochrophyta</taxon>
        <taxon>Bacillariophyta</taxon>
        <taxon>Coscinodiscophyceae</taxon>
        <taxon>Thalassiosirophycidae</taxon>
        <taxon>Thalassiosirales</taxon>
        <taxon>Skeletonemataceae</taxon>
        <taxon>Skeletonema</taxon>
        <taxon>Skeletonema marinoi-dohrnii complex</taxon>
    </lineage>
</organism>